<comment type="caution">
    <text evidence="1">The sequence shown here is derived from an EMBL/GenBank/DDBJ whole genome shotgun (WGS) entry which is preliminary data.</text>
</comment>
<evidence type="ECO:0008006" key="3">
    <source>
        <dbReference type="Google" id="ProtNLM"/>
    </source>
</evidence>
<organism evidence="1 2">
    <name type="scientific">Gordonia phosphorivorans</name>
    <dbReference type="NCBI Taxonomy" id="1056982"/>
    <lineage>
        <taxon>Bacteria</taxon>
        <taxon>Bacillati</taxon>
        <taxon>Actinomycetota</taxon>
        <taxon>Actinomycetes</taxon>
        <taxon>Mycobacteriales</taxon>
        <taxon>Gordoniaceae</taxon>
        <taxon>Gordonia</taxon>
    </lineage>
</organism>
<protein>
    <recommendedName>
        <fullName evidence="3">Head-to-tail adaptor</fullName>
    </recommendedName>
</protein>
<name>A0ABV6H7C3_9ACTN</name>
<dbReference type="RefSeq" id="WP_382362320.1">
    <property type="nucleotide sequence ID" value="NZ_JBHLWV010000016.1"/>
</dbReference>
<evidence type="ECO:0000313" key="1">
    <source>
        <dbReference type="EMBL" id="MFC0314489.1"/>
    </source>
</evidence>
<dbReference type="Proteomes" id="UP001589783">
    <property type="component" value="Unassembled WGS sequence"/>
</dbReference>
<gene>
    <name evidence="1" type="ORF">ACFFJD_06450</name>
</gene>
<evidence type="ECO:0000313" key="2">
    <source>
        <dbReference type="Proteomes" id="UP001589783"/>
    </source>
</evidence>
<reference evidence="1 2" key="1">
    <citation type="submission" date="2024-09" db="EMBL/GenBank/DDBJ databases">
        <authorList>
            <person name="Sun Q."/>
            <person name="Mori K."/>
        </authorList>
    </citation>
    <scope>NUCLEOTIDE SEQUENCE [LARGE SCALE GENOMIC DNA]</scope>
    <source>
        <strain evidence="1 2">CCM 7957</strain>
    </source>
</reference>
<accession>A0ABV6H7C3</accession>
<sequence>MTSGQPVPQAFLTVERLRQLWPGLPAAAEVGAEQLLESAGRKIREEWLEAKGSAIADDEPAAITASVSMVRAAISTAPYAGHTSYARADGPRSKSGTLLVPGGELELTDFQREQLGIPTSALAAGFFDDCSDPRY</sequence>
<dbReference type="EMBL" id="JBHLWV010000016">
    <property type="protein sequence ID" value="MFC0314489.1"/>
    <property type="molecule type" value="Genomic_DNA"/>
</dbReference>
<proteinExistence type="predicted"/>
<keyword evidence="2" id="KW-1185">Reference proteome</keyword>